<dbReference type="Proteomes" id="UP000321947">
    <property type="component" value="Unassembled WGS sequence"/>
</dbReference>
<dbReference type="FunFam" id="3.30.930.10:FF:000077">
    <property type="entry name" value="Putative lipoate-protein ligase A"/>
    <property type="match status" value="1"/>
</dbReference>
<dbReference type="Pfam" id="PF21948">
    <property type="entry name" value="LplA-B_cat"/>
    <property type="match status" value="1"/>
</dbReference>
<evidence type="ECO:0000259" key="1">
    <source>
        <dbReference type="PROSITE" id="PS51733"/>
    </source>
</evidence>
<dbReference type="EMBL" id="SSTE01019870">
    <property type="protein sequence ID" value="KAA0036090.1"/>
    <property type="molecule type" value="Genomic_DNA"/>
</dbReference>
<gene>
    <name evidence="3" type="ORF">E5676_scaffold248G00950</name>
    <name evidence="2" type="ORF">E6C27_scaffold112G00850</name>
</gene>
<name>A0A5A7SYE8_CUCMM</name>
<dbReference type="Gene3D" id="3.30.930.10">
    <property type="entry name" value="Bira Bifunctional Protein, Domain 2"/>
    <property type="match status" value="1"/>
</dbReference>
<accession>A0A5A7SYE8</accession>
<dbReference type="OrthoDB" id="201621at2759"/>
<reference evidence="4 5" key="1">
    <citation type="submission" date="2019-08" db="EMBL/GenBank/DDBJ databases">
        <title>Draft genome sequences of two oriental melons (Cucumis melo L. var makuwa).</title>
        <authorList>
            <person name="Kwon S.-Y."/>
        </authorList>
    </citation>
    <scope>NUCLEOTIDE SEQUENCE [LARGE SCALE GENOMIC DNA]</scope>
    <source>
        <strain evidence="5">cv. Chang Bougi</strain>
        <strain evidence="4">cv. SW 3</strain>
        <tissue evidence="2">Leaf</tissue>
    </source>
</reference>
<evidence type="ECO:0000313" key="2">
    <source>
        <dbReference type="EMBL" id="KAA0036090.1"/>
    </source>
</evidence>
<dbReference type="Proteomes" id="UP000321393">
    <property type="component" value="Unassembled WGS sequence"/>
</dbReference>
<dbReference type="PANTHER" id="PTHR43506">
    <property type="entry name" value="BIOTIN/LIPOATE A/B PROTEIN LIGASE FAMILY"/>
    <property type="match status" value="1"/>
</dbReference>
<dbReference type="STRING" id="1194695.A0A5A7SYE8"/>
<feature type="domain" description="BPL/LPL catalytic" evidence="1">
    <location>
        <begin position="76"/>
        <end position="261"/>
    </location>
</feature>
<dbReference type="InterPro" id="IPR053264">
    <property type="entry name" value="Lipoate-ligase_2_inactive"/>
</dbReference>
<dbReference type="AlphaFoldDB" id="A0A5A7SYE8"/>
<comment type="caution">
    <text evidence="2">The sequence shown here is derived from an EMBL/GenBank/DDBJ whole genome shotgun (WGS) entry which is preliminary data.</text>
</comment>
<evidence type="ECO:0000313" key="4">
    <source>
        <dbReference type="Proteomes" id="UP000321393"/>
    </source>
</evidence>
<dbReference type="SUPFAM" id="SSF55681">
    <property type="entry name" value="Class II aaRS and biotin synthetases"/>
    <property type="match status" value="1"/>
</dbReference>
<keyword evidence="2" id="KW-0436">Ligase</keyword>
<dbReference type="GO" id="GO:0016874">
    <property type="term" value="F:ligase activity"/>
    <property type="evidence" value="ECO:0007669"/>
    <property type="project" value="UniProtKB-KW"/>
</dbReference>
<evidence type="ECO:0000313" key="3">
    <source>
        <dbReference type="EMBL" id="TYJ98898.1"/>
    </source>
</evidence>
<dbReference type="EMBL" id="SSTD01017768">
    <property type="protein sequence ID" value="TYJ98898.1"/>
    <property type="molecule type" value="Genomic_DNA"/>
</dbReference>
<proteinExistence type="predicted"/>
<dbReference type="InterPro" id="IPR004143">
    <property type="entry name" value="BPL_LPL_catalytic"/>
</dbReference>
<dbReference type="CDD" id="cd16443">
    <property type="entry name" value="LplA"/>
    <property type="match status" value="1"/>
</dbReference>
<dbReference type="InterPro" id="IPR045864">
    <property type="entry name" value="aa-tRNA-synth_II/BPL/LPL"/>
</dbReference>
<evidence type="ECO:0000313" key="5">
    <source>
        <dbReference type="Proteomes" id="UP000321947"/>
    </source>
</evidence>
<sequence length="308" mass="35052">MGMLLCGAGSYGNLIEVDFFFGSRRKKGADFQNLGFSMTMYQTRNIGHPLMNLVRLKGFPILQQLHLEERLLRNSSDNWCIINDGTDNPTIVMGVSGKPDELLDIKSVLGDQIPVIRRFTGGGTVIVDHNTVFVTFICSKDAVSGLKPFPQPIMSWSSLLYNKVFQGTDFYLRENDYVFGNRKFGGNAQSITKSRWIHHTSFLWDYEVRNMAYLKHPKRVPDYREARSHLDFLCSLKEYMPRQVFIDKTTEAIETEFATSLKQLEECENSLTGNYNPTTRMLTEQELETAAGCASQDSKLQKVLDIAL</sequence>
<dbReference type="PROSITE" id="PS51733">
    <property type="entry name" value="BPL_LPL_CATALYTIC"/>
    <property type="match status" value="1"/>
</dbReference>
<organism evidence="2 4">
    <name type="scientific">Cucumis melo var. makuwa</name>
    <name type="common">Oriental melon</name>
    <dbReference type="NCBI Taxonomy" id="1194695"/>
    <lineage>
        <taxon>Eukaryota</taxon>
        <taxon>Viridiplantae</taxon>
        <taxon>Streptophyta</taxon>
        <taxon>Embryophyta</taxon>
        <taxon>Tracheophyta</taxon>
        <taxon>Spermatophyta</taxon>
        <taxon>Magnoliopsida</taxon>
        <taxon>eudicotyledons</taxon>
        <taxon>Gunneridae</taxon>
        <taxon>Pentapetalae</taxon>
        <taxon>rosids</taxon>
        <taxon>fabids</taxon>
        <taxon>Cucurbitales</taxon>
        <taxon>Cucurbitaceae</taxon>
        <taxon>Benincaseae</taxon>
        <taxon>Cucumis</taxon>
    </lineage>
</organism>
<protein>
    <submittedName>
        <fullName evidence="2">Lipoate-protein ligase LplJ</fullName>
    </submittedName>
</protein>
<dbReference type="PANTHER" id="PTHR43506:SF1">
    <property type="entry name" value="BPL_LPL CATALYTIC DOMAIN-CONTAINING PROTEIN"/>
    <property type="match status" value="1"/>
</dbReference>